<comment type="similarity">
    <text evidence="1 9">Belongs to the GHMP kinase family. IspE subfamily.</text>
</comment>
<proteinExistence type="inferred from homology"/>
<feature type="domain" description="GHMP kinase N-terminal" evidence="11">
    <location>
        <begin position="119"/>
        <end position="192"/>
    </location>
</feature>
<organism evidence="13 14">
    <name type="scientific">Bifidobacterium biavatii DSM 23969</name>
    <dbReference type="NCBI Taxonomy" id="1437608"/>
    <lineage>
        <taxon>Bacteria</taxon>
        <taxon>Bacillati</taxon>
        <taxon>Actinomycetota</taxon>
        <taxon>Actinomycetes</taxon>
        <taxon>Bifidobacteriales</taxon>
        <taxon>Bifidobacteriaceae</taxon>
        <taxon>Bifidobacterium</taxon>
    </lineage>
</organism>
<dbReference type="UniPathway" id="UPA00056">
    <property type="reaction ID" value="UER00094"/>
</dbReference>
<dbReference type="Gene3D" id="3.30.230.10">
    <property type="match status" value="1"/>
</dbReference>
<evidence type="ECO:0000256" key="4">
    <source>
        <dbReference type="ARBA" id="ARBA00022679"/>
    </source>
</evidence>
<dbReference type="Proteomes" id="UP000029108">
    <property type="component" value="Unassembled WGS sequence"/>
</dbReference>
<accession>A0A086ZSQ2</accession>
<dbReference type="InterPro" id="IPR020568">
    <property type="entry name" value="Ribosomal_Su5_D2-typ_SF"/>
</dbReference>
<dbReference type="InterPro" id="IPR006204">
    <property type="entry name" value="GHMP_kinase_N_dom"/>
</dbReference>
<dbReference type="HAMAP" id="MF_00061">
    <property type="entry name" value="IspE"/>
    <property type="match status" value="1"/>
</dbReference>
<dbReference type="PIRSF" id="PIRSF010376">
    <property type="entry name" value="IspE"/>
    <property type="match status" value="1"/>
</dbReference>
<dbReference type="InterPro" id="IPR014721">
    <property type="entry name" value="Ribsml_uS5_D2-typ_fold_subgr"/>
</dbReference>
<dbReference type="InterPro" id="IPR004424">
    <property type="entry name" value="IspE"/>
</dbReference>
<comment type="caution">
    <text evidence="13">The sequence shown here is derived from an EMBL/GenBank/DDBJ whole genome shotgun (WGS) entry which is preliminary data.</text>
</comment>
<dbReference type="InterPro" id="IPR036554">
    <property type="entry name" value="GHMP_kinase_C_sf"/>
</dbReference>
<evidence type="ECO:0000256" key="5">
    <source>
        <dbReference type="ARBA" id="ARBA00022741"/>
    </source>
</evidence>
<dbReference type="Pfam" id="PF00288">
    <property type="entry name" value="GHMP_kinases_N"/>
    <property type="match status" value="1"/>
</dbReference>
<evidence type="ECO:0000256" key="9">
    <source>
        <dbReference type="HAMAP-Rule" id="MF_00061"/>
    </source>
</evidence>
<comment type="catalytic activity">
    <reaction evidence="9">
        <text>4-CDP-2-C-methyl-D-erythritol + ATP = 4-CDP-2-C-methyl-D-erythritol 2-phosphate + ADP + H(+)</text>
        <dbReference type="Rhea" id="RHEA:18437"/>
        <dbReference type="ChEBI" id="CHEBI:15378"/>
        <dbReference type="ChEBI" id="CHEBI:30616"/>
        <dbReference type="ChEBI" id="CHEBI:57823"/>
        <dbReference type="ChEBI" id="CHEBI:57919"/>
        <dbReference type="ChEBI" id="CHEBI:456216"/>
        <dbReference type="EC" id="2.7.1.148"/>
    </reaction>
</comment>
<evidence type="ECO:0000313" key="13">
    <source>
        <dbReference type="EMBL" id="KFI49552.1"/>
    </source>
</evidence>
<dbReference type="InterPro" id="IPR013750">
    <property type="entry name" value="GHMP_kinase_C_dom"/>
</dbReference>
<evidence type="ECO:0000256" key="1">
    <source>
        <dbReference type="ARBA" id="ARBA00009684"/>
    </source>
</evidence>
<gene>
    <name evidence="9" type="primary">ispE</name>
    <name evidence="13" type="ORF">BBIA_0979</name>
</gene>
<keyword evidence="6 9" id="KW-0418">Kinase</keyword>
<dbReference type="SUPFAM" id="SSF54211">
    <property type="entry name" value="Ribosomal protein S5 domain 2-like"/>
    <property type="match status" value="1"/>
</dbReference>
<evidence type="ECO:0000256" key="2">
    <source>
        <dbReference type="ARBA" id="ARBA00012052"/>
    </source>
</evidence>
<protein>
    <recommendedName>
        <fullName evidence="3 9">4-diphosphocytidyl-2-C-methyl-D-erythritol kinase</fullName>
        <shortName evidence="9">CMK</shortName>
        <ecNumber evidence="2 9">2.7.1.148</ecNumber>
    </recommendedName>
    <alternativeName>
        <fullName evidence="8 9">4-(cytidine-5'-diphospho)-2-C-methyl-D-erythritol kinase</fullName>
    </alternativeName>
</protein>
<dbReference type="Gene3D" id="3.30.70.890">
    <property type="entry name" value="GHMP kinase, C-terminal domain"/>
    <property type="match status" value="1"/>
</dbReference>
<dbReference type="OrthoDB" id="3173073at2"/>
<evidence type="ECO:0000256" key="7">
    <source>
        <dbReference type="ARBA" id="ARBA00022840"/>
    </source>
</evidence>
<evidence type="ECO:0000256" key="6">
    <source>
        <dbReference type="ARBA" id="ARBA00022777"/>
    </source>
</evidence>
<dbReference type="PANTHER" id="PTHR43527:SF2">
    <property type="entry name" value="4-DIPHOSPHOCYTIDYL-2-C-METHYL-D-ERYTHRITOL KINASE, CHLOROPLASTIC"/>
    <property type="match status" value="1"/>
</dbReference>
<dbReference type="AlphaFoldDB" id="A0A086ZSQ2"/>
<dbReference type="PANTHER" id="PTHR43527">
    <property type="entry name" value="4-DIPHOSPHOCYTIDYL-2-C-METHYL-D-ERYTHRITOL KINASE, CHLOROPLASTIC"/>
    <property type="match status" value="1"/>
</dbReference>
<evidence type="ECO:0000313" key="14">
    <source>
        <dbReference type="Proteomes" id="UP000029108"/>
    </source>
</evidence>
<dbReference type="SUPFAM" id="SSF55060">
    <property type="entry name" value="GHMP Kinase, C-terminal domain"/>
    <property type="match status" value="1"/>
</dbReference>
<feature type="domain" description="GHMP kinase C-terminal" evidence="12">
    <location>
        <begin position="244"/>
        <end position="310"/>
    </location>
</feature>
<evidence type="ECO:0000259" key="11">
    <source>
        <dbReference type="Pfam" id="PF00288"/>
    </source>
</evidence>
<sequence length="330" mass="34447">MTDTLTPVRPRADRHRTSAAASHVPSNVPTDVPSGVPPLTVSVDVPAKTNLTLHVGAPRAEWGGRHELDTIYCGMGVYDTVTVTRKEPGSGFSLDLTGEHLGDLASTGSDMRRNHAVLALFSLAEACGREPDVSLGIEKRIPVAAGLGGGSADAAGALLALNELWSLHWPIGRLREIAATLGADMPFCLTGGYARGTGFGERIDDIPSDSPAARQLRERGFAGLAMIGAYADALSTPAVYAAFDRLGAGDGDDNHLQHAAIALHPRSGDAIREAVAAGARQAFVSGSGPSVVAFVADERAAADVRRAWTASRAVDRIIMAQAPAVPRVRR</sequence>
<dbReference type="Pfam" id="PF08544">
    <property type="entry name" value="GHMP_kinases_C"/>
    <property type="match status" value="1"/>
</dbReference>
<keyword evidence="5 9" id="KW-0547">Nucleotide-binding</keyword>
<keyword evidence="4 9" id="KW-0808">Transferase</keyword>
<reference evidence="13 14" key="1">
    <citation type="submission" date="2014-03" db="EMBL/GenBank/DDBJ databases">
        <title>Genomics of Bifidobacteria.</title>
        <authorList>
            <person name="Ventura M."/>
            <person name="Milani C."/>
            <person name="Lugli G.A."/>
        </authorList>
    </citation>
    <scope>NUCLEOTIDE SEQUENCE [LARGE SCALE GENOMIC DNA]</scope>
    <source>
        <strain evidence="13 14">DSM 23969</strain>
    </source>
</reference>
<evidence type="ECO:0000256" key="10">
    <source>
        <dbReference type="SAM" id="MobiDB-lite"/>
    </source>
</evidence>
<dbReference type="GO" id="GO:0005524">
    <property type="term" value="F:ATP binding"/>
    <property type="evidence" value="ECO:0007669"/>
    <property type="project" value="UniProtKB-UniRule"/>
</dbReference>
<keyword evidence="7 9" id="KW-0067">ATP-binding</keyword>
<dbReference type="EMBL" id="JGYN01000023">
    <property type="protein sequence ID" value="KFI49552.1"/>
    <property type="molecule type" value="Genomic_DNA"/>
</dbReference>
<feature type="region of interest" description="Disordered" evidence="10">
    <location>
        <begin position="1"/>
        <end position="35"/>
    </location>
</feature>
<name>A0A086ZSQ2_9BIFI</name>
<evidence type="ECO:0000256" key="8">
    <source>
        <dbReference type="ARBA" id="ARBA00032554"/>
    </source>
</evidence>
<dbReference type="GO" id="GO:0019288">
    <property type="term" value="P:isopentenyl diphosphate biosynthetic process, methylerythritol 4-phosphate pathway"/>
    <property type="evidence" value="ECO:0007669"/>
    <property type="project" value="UniProtKB-UniRule"/>
</dbReference>
<dbReference type="GO" id="GO:0016114">
    <property type="term" value="P:terpenoid biosynthetic process"/>
    <property type="evidence" value="ECO:0007669"/>
    <property type="project" value="InterPro"/>
</dbReference>
<keyword evidence="9" id="KW-0414">Isoprene biosynthesis</keyword>
<feature type="binding site" evidence="9">
    <location>
        <begin position="142"/>
        <end position="152"/>
    </location>
    <ligand>
        <name>ATP</name>
        <dbReference type="ChEBI" id="CHEBI:30616"/>
    </ligand>
</feature>
<comment type="pathway">
    <text evidence="9">Isoprenoid biosynthesis; isopentenyl diphosphate biosynthesis via DXP pathway; isopentenyl diphosphate from 1-deoxy-D-xylulose 5-phosphate: step 3/6.</text>
</comment>
<comment type="function">
    <text evidence="9">Catalyzes the phosphorylation of the position 2 hydroxy group of 4-diphosphocytidyl-2C-methyl-D-erythritol.</text>
</comment>
<evidence type="ECO:0000256" key="3">
    <source>
        <dbReference type="ARBA" id="ARBA00017473"/>
    </source>
</evidence>
<feature type="active site" evidence="9">
    <location>
        <position position="184"/>
    </location>
</feature>
<dbReference type="RefSeq" id="WP_081892184.1">
    <property type="nucleotide sequence ID" value="NZ_JDUU01000021.1"/>
</dbReference>
<dbReference type="EC" id="2.7.1.148" evidence="2 9"/>
<evidence type="ECO:0000259" key="12">
    <source>
        <dbReference type="Pfam" id="PF08544"/>
    </source>
</evidence>
<dbReference type="eggNOG" id="COG1947">
    <property type="taxonomic scope" value="Bacteria"/>
</dbReference>
<dbReference type="STRING" id="1437608.GCA_000771645_01122"/>
<keyword evidence="14" id="KW-1185">Reference proteome</keyword>
<dbReference type="GO" id="GO:0050515">
    <property type="term" value="F:4-(cytidine 5'-diphospho)-2-C-methyl-D-erythritol kinase activity"/>
    <property type="evidence" value="ECO:0007669"/>
    <property type="project" value="UniProtKB-UniRule"/>
</dbReference>
<feature type="active site" evidence="9">
    <location>
        <position position="48"/>
    </location>
</feature>